<organism evidence="2 3">
    <name type="scientific">Emiliania huxleyi (strain CCMP1516)</name>
    <dbReference type="NCBI Taxonomy" id="280463"/>
    <lineage>
        <taxon>Eukaryota</taxon>
        <taxon>Haptista</taxon>
        <taxon>Haptophyta</taxon>
        <taxon>Prymnesiophyceae</taxon>
        <taxon>Isochrysidales</taxon>
        <taxon>Noelaerhabdaceae</taxon>
        <taxon>Emiliania</taxon>
    </lineage>
</organism>
<proteinExistence type="predicted"/>
<name>A0A0D3K2A0_EMIH1</name>
<dbReference type="EnsemblProtists" id="EOD29885">
    <property type="protein sequence ID" value="EOD29885"/>
    <property type="gene ID" value="EMIHUDRAFT_447149"/>
</dbReference>
<dbReference type="AlphaFoldDB" id="A0A0D3K2A0"/>
<dbReference type="KEGG" id="ehx:EMIHUDRAFT_447149"/>
<feature type="region of interest" description="Disordered" evidence="1">
    <location>
        <begin position="1"/>
        <end position="25"/>
    </location>
</feature>
<sequence>MGSAMASARRLQRRSRARRACSRRWPSSTSVATASPVKAWLLWRLRCLEARFHTSRLLTSVTTTSTALALRRWPRQAGRASEPWRRYTSNHRAAGPQPASRRWLELWRTAPSQHCGSSGRPDTGSTLVQLAWPPRVRRGASHGVSGVCEAQTVVALARSSRLSTRRVDSF</sequence>
<accession>A0A0D3K2A0</accession>
<keyword evidence="3" id="KW-1185">Reference proteome</keyword>
<reference evidence="3" key="1">
    <citation type="journal article" date="2013" name="Nature">
        <title>Pan genome of the phytoplankton Emiliania underpins its global distribution.</title>
        <authorList>
            <person name="Read B.A."/>
            <person name="Kegel J."/>
            <person name="Klute M.J."/>
            <person name="Kuo A."/>
            <person name="Lefebvre S.C."/>
            <person name="Maumus F."/>
            <person name="Mayer C."/>
            <person name="Miller J."/>
            <person name="Monier A."/>
            <person name="Salamov A."/>
            <person name="Young J."/>
            <person name="Aguilar M."/>
            <person name="Claverie J.M."/>
            <person name="Frickenhaus S."/>
            <person name="Gonzalez K."/>
            <person name="Herman E.K."/>
            <person name="Lin Y.C."/>
            <person name="Napier J."/>
            <person name="Ogata H."/>
            <person name="Sarno A.F."/>
            <person name="Shmutz J."/>
            <person name="Schroeder D."/>
            <person name="de Vargas C."/>
            <person name="Verret F."/>
            <person name="von Dassow P."/>
            <person name="Valentin K."/>
            <person name="Van de Peer Y."/>
            <person name="Wheeler G."/>
            <person name="Dacks J.B."/>
            <person name="Delwiche C.F."/>
            <person name="Dyhrman S.T."/>
            <person name="Glockner G."/>
            <person name="John U."/>
            <person name="Richards T."/>
            <person name="Worden A.Z."/>
            <person name="Zhang X."/>
            <person name="Grigoriev I.V."/>
            <person name="Allen A.E."/>
            <person name="Bidle K."/>
            <person name="Borodovsky M."/>
            <person name="Bowler C."/>
            <person name="Brownlee C."/>
            <person name="Cock J.M."/>
            <person name="Elias M."/>
            <person name="Gladyshev V.N."/>
            <person name="Groth M."/>
            <person name="Guda C."/>
            <person name="Hadaegh A."/>
            <person name="Iglesias-Rodriguez M.D."/>
            <person name="Jenkins J."/>
            <person name="Jones B.M."/>
            <person name="Lawson T."/>
            <person name="Leese F."/>
            <person name="Lindquist E."/>
            <person name="Lobanov A."/>
            <person name="Lomsadze A."/>
            <person name="Malik S.B."/>
            <person name="Marsh M.E."/>
            <person name="Mackinder L."/>
            <person name="Mock T."/>
            <person name="Mueller-Roeber B."/>
            <person name="Pagarete A."/>
            <person name="Parker M."/>
            <person name="Probert I."/>
            <person name="Quesneville H."/>
            <person name="Raines C."/>
            <person name="Rensing S.A."/>
            <person name="Riano-Pachon D.M."/>
            <person name="Richier S."/>
            <person name="Rokitta S."/>
            <person name="Shiraiwa Y."/>
            <person name="Soanes D.M."/>
            <person name="van der Giezen M."/>
            <person name="Wahlund T.M."/>
            <person name="Williams B."/>
            <person name="Wilson W."/>
            <person name="Wolfe G."/>
            <person name="Wurch L.L."/>
        </authorList>
    </citation>
    <scope>NUCLEOTIDE SEQUENCE</scope>
</reference>
<feature type="compositionally biased region" description="Basic residues" evidence="1">
    <location>
        <begin position="10"/>
        <end position="22"/>
    </location>
</feature>
<evidence type="ECO:0000313" key="2">
    <source>
        <dbReference type="EnsemblProtists" id="EOD29885"/>
    </source>
</evidence>
<dbReference type="PaxDb" id="2903-EOD29885"/>
<dbReference type="HOGENOM" id="CLU_1573582_0_0_1"/>
<dbReference type="RefSeq" id="XP_005782314.1">
    <property type="nucleotide sequence ID" value="XM_005782257.1"/>
</dbReference>
<reference evidence="2" key="2">
    <citation type="submission" date="2024-10" db="UniProtKB">
        <authorList>
            <consortium name="EnsemblProtists"/>
        </authorList>
    </citation>
    <scope>IDENTIFICATION</scope>
</reference>
<dbReference type="GeneID" id="17275159"/>
<evidence type="ECO:0000256" key="1">
    <source>
        <dbReference type="SAM" id="MobiDB-lite"/>
    </source>
</evidence>
<protein>
    <submittedName>
        <fullName evidence="2">Uncharacterized protein</fullName>
    </submittedName>
</protein>
<dbReference type="Proteomes" id="UP000013827">
    <property type="component" value="Unassembled WGS sequence"/>
</dbReference>
<evidence type="ECO:0000313" key="3">
    <source>
        <dbReference type="Proteomes" id="UP000013827"/>
    </source>
</evidence>